<evidence type="ECO:0000313" key="1">
    <source>
        <dbReference type="EMBL" id="KAJ2750153.1"/>
    </source>
</evidence>
<organism evidence="1 2">
    <name type="scientific">Coemansia pectinata</name>
    <dbReference type="NCBI Taxonomy" id="1052879"/>
    <lineage>
        <taxon>Eukaryota</taxon>
        <taxon>Fungi</taxon>
        <taxon>Fungi incertae sedis</taxon>
        <taxon>Zoopagomycota</taxon>
        <taxon>Kickxellomycotina</taxon>
        <taxon>Kickxellomycetes</taxon>
        <taxon>Kickxellales</taxon>
        <taxon>Kickxellaceae</taxon>
        <taxon>Coemansia</taxon>
    </lineage>
</organism>
<sequence length="191" mass="21051">MKPIAQLARQSAETLQSLCIETRGRGDISGLIQSAHGDYIEYSQLRMLRLNHFSDSSDVVRPVFPGAVPFPYLRLLSITDSYPFADDVTFRRNAATLEHLDIRLERNAALLLMTYNVFTRTSHPRLQYVKTRIVGDIAPYSFATSTSYLNLSLGIAPSAAVRAIEGLSSSADVISALSQFGRLNSIQVSPA</sequence>
<reference evidence="1" key="1">
    <citation type="submission" date="2022-07" db="EMBL/GenBank/DDBJ databases">
        <title>Phylogenomic reconstructions and comparative analyses of Kickxellomycotina fungi.</title>
        <authorList>
            <person name="Reynolds N.K."/>
            <person name="Stajich J.E."/>
            <person name="Barry K."/>
            <person name="Grigoriev I.V."/>
            <person name="Crous P."/>
            <person name="Smith M.E."/>
        </authorList>
    </citation>
    <scope>NUCLEOTIDE SEQUENCE</scope>
    <source>
        <strain evidence="1">BCRC 34297</strain>
    </source>
</reference>
<gene>
    <name evidence="1" type="ORF">GGI19_005268</name>
</gene>
<name>A0A9W8L9R7_9FUNG</name>
<evidence type="ECO:0000313" key="2">
    <source>
        <dbReference type="Proteomes" id="UP001140011"/>
    </source>
</evidence>
<dbReference type="EMBL" id="JANBUH010000619">
    <property type="protein sequence ID" value="KAJ2750153.1"/>
    <property type="molecule type" value="Genomic_DNA"/>
</dbReference>
<dbReference type="AlphaFoldDB" id="A0A9W8L9R7"/>
<dbReference type="Proteomes" id="UP001140011">
    <property type="component" value="Unassembled WGS sequence"/>
</dbReference>
<keyword evidence="2" id="KW-1185">Reference proteome</keyword>
<comment type="caution">
    <text evidence="1">The sequence shown here is derived from an EMBL/GenBank/DDBJ whole genome shotgun (WGS) entry which is preliminary data.</text>
</comment>
<protein>
    <submittedName>
        <fullName evidence="1">Uncharacterized protein</fullName>
    </submittedName>
</protein>
<dbReference type="OrthoDB" id="5595089at2759"/>
<proteinExistence type="predicted"/>
<accession>A0A9W8L9R7</accession>